<feature type="domain" description="Methylguanine DNA methyltransferase ribonuclease-like" evidence="11">
    <location>
        <begin position="5"/>
        <end position="64"/>
    </location>
</feature>
<gene>
    <name evidence="12" type="ORF">PU634_13980</name>
</gene>
<dbReference type="InterPro" id="IPR008332">
    <property type="entry name" value="MethylG_MeTrfase_N"/>
</dbReference>
<dbReference type="GO" id="GO:0005737">
    <property type="term" value="C:cytoplasm"/>
    <property type="evidence" value="ECO:0007669"/>
    <property type="project" value="UniProtKB-SubCell"/>
</dbReference>
<dbReference type="SUPFAM" id="SSF53155">
    <property type="entry name" value="Methylated DNA-protein cysteine methyltransferase domain"/>
    <property type="match status" value="1"/>
</dbReference>
<dbReference type="AlphaFoldDB" id="A0AA50KND3"/>
<dbReference type="Gene3D" id="3.30.160.70">
    <property type="entry name" value="Methylated DNA-protein cysteine methyltransferase domain"/>
    <property type="match status" value="1"/>
</dbReference>
<comment type="subcellular location">
    <subcellularLocation>
        <location evidence="9">Cytoplasm</location>
    </subcellularLocation>
</comment>
<evidence type="ECO:0000256" key="5">
    <source>
        <dbReference type="ARBA" id="ARBA00022679"/>
    </source>
</evidence>
<dbReference type="InterPro" id="IPR036388">
    <property type="entry name" value="WH-like_DNA-bd_sf"/>
</dbReference>
<dbReference type="HAMAP" id="MF_00772">
    <property type="entry name" value="OGT"/>
    <property type="match status" value="1"/>
</dbReference>
<dbReference type="PANTHER" id="PTHR10815:SF5">
    <property type="entry name" value="METHYLATED-DNA--PROTEIN-CYSTEINE METHYLTRANSFERASE"/>
    <property type="match status" value="1"/>
</dbReference>
<dbReference type="InterPro" id="IPR014048">
    <property type="entry name" value="MethylDNA_cys_MeTrfase_DNA-bd"/>
</dbReference>
<keyword evidence="13" id="KW-1185">Reference proteome</keyword>
<evidence type="ECO:0000256" key="8">
    <source>
        <dbReference type="ARBA" id="ARBA00049348"/>
    </source>
</evidence>
<dbReference type="GO" id="GO:0003908">
    <property type="term" value="F:methylated-DNA-[protein]-cysteine S-methyltransferase activity"/>
    <property type="evidence" value="ECO:0007669"/>
    <property type="project" value="UniProtKB-UniRule"/>
</dbReference>
<name>A0AA50KND3_9GAMM</name>
<dbReference type="InterPro" id="IPR001497">
    <property type="entry name" value="MethylDNA_cys_MeTrfase_AS"/>
</dbReference>
<dbReference type="NCBIfam" id="TIGR00589">
    <property type="entry name" value="ogt"/>
    <property type="match status" value="1"/>
</dbReference>
<comment type="catalytic activity">
    <reaction evidence="1 9">
        <text>a 4-O-methyl-thymidine in DNA + L-cysteinyl-[protein] = a thymidine in DNA + S-methyl-L-cysteinyl-[protein]</text>
        <dbReference type="Rhea" id="RHEA:53428"/>
        <dbReference type="Rhea" id="RHEA-COMP:10131"/>
        <dbReference type="Rhea" id="RHEA-COMP:10132"/>
        <dbReference type="Rhea" id="RHEA-COMP:13555"/>
        <dbReference type="Rhea" id="RHEA-COMP:13556"/>
        <dbReference type="ChEBI" id="CHEBI:29950"/>
        <dbReference type="ChEBI" id="CHEBI:82612"/>
        <dbReference type="ChEBI" id="CHEBI:137386"/>
        <dbReference type="ChEBI" id="CHEBI:137387"/>
        <dbReference type="EC" id="2.1.1.63"/>
    </reaction>
</comment>
<dbReference type="GO" id="GO:0006307">
    <property type="term" value="P:DNA alkylation repair"/>
    <property type="evidence" value="ECO:0007669"/>
    <property type="project" value="UniProtKB-UniRule"/>
</dbReference>
<dbReference type="PROSITE" id="PS00374">
    <property type="entry name" value="MGMT"/>
    <property type="match status" value="1"/>
</dbReference>
<evidence type="ECO:0000256" key="1">
    <source>
        <dbReference type="ARBA" id="ARBA00001286"/>
    </source>
</evidence>
<evidence type="ECO:0000313" key="13">
    <source>
        <dbReference type="Proteomes" id="UP001223802"/>
    </source>
</evidence>
<keyword evidence="3 9" id="KW-0963">Cytoplasm</keyword>
<dbReference type="InterPro" id="IPR036217">
    <property type="entry name" value="MethylDNA_cys_MeTrfase_DNAb"/>
</dbReference>
<proteinExistence type="inferred from homology"/>
<feature type="domain" description="Methylated-DNA-[protein]-cysteine S-methyltransferase DNA binding" evidence="10">
    <location>
        <begin position="69"/>
        <end position="148"/>
    </location>
</feature>
<dbReference type="KEGG" id="ope:PU634_13980"/>
<dbReference type="PANTHER" id="PTHR10815">
    <property type="entry name" value="METHYLATED-DNA--PROTEIN-CYSTEINE METHYLTRANSFERASE"/>
    <property type="match status" value="1"/>
</dbReference>
<evidence type="ECO:0000313" key="12">
    <source>
        <dbReference type="EMBL" id="WMC10182.1"/>
    </source>
</evidence>
<dbReference type="GO" id="GO:0032259">
    <property type="term" value="P:methylation"/>
    <property type="evidence" value="ECO:0007669"/>
    <property type="project" value="UniProtKB-KW"/>
</dbReference>
<keyword evidence="5 9" id="KW-0808">Transferase</keyword>
<dbReference type="Gene3D" id="1.10.10.10">
    <property type="entry name" value="Winged helix-like DNA-binding domain superfamily/Winged helix DNA-binding domain"/>
    <property type="match status" value="1"/>
</dbReference>
<feature type="active site" description="Nucleophile; methyl group acceptor" evidence="9">
    <location>
        <position position="120"/>
    </location>
</feature>
<evidence type="ECO:0000256" key="7">
    <source>
        <dbReference type="ARBA" id="ARBA00023204"/>
    </source>
</evidence>
<dbReference type="RefSeq" id="WP_306761387.1">
    <property type="nucleotide sequence ID" value="NZ_CP118224.1"/>
</dbReference>
<dbReference type="FunFam" id="1.10.10.10:FF:000214">
    <property type="entry name" value="Methylated-DNA--protein-cysteine methyltransferase"/>
    <property type="match status" value="1"/>
</dbReference>
<reference evidence="12 13" key="1">
    <citation type="submission" date="2023-02" db="EMBL/GenBank/DDBJ databases">
        <title>Complete genome sequence of a novel bacterium Oceanimonas sp. NTOU-MSR1 isolated from marine coast sediment.</title>
        <authorList>
            <person name="Yang H.-T."/>
            <person name="Chen Y.-L."/>
            <person name="Ho Y.-N."/>
        </authorList>
    </citation>
    <scope>NUCLEOTIDE SEQUENCE [LARGE SCALE GENOMIC DNA]</scope>
    <source>
        <strain evidence="12 13">NTOU-MSR1</strain>
    </source>
</reference>
<evidence type="ECO:0000256" key="6">
    <source>
        <dbReference type="ARBA" id="ARBA00022763"/>
    </source>
</evidence>
<keyword evidence="4 9" id="KW-0489">Methyltransferase</keyword>
<dbReference type="Pfam" id="PF01035">
    <property type="entry name" value="DNA_binding_1"/>
    <property type="match status" value="1"/>
</dbReference>
<dbReference type="InterPro" id="IPR023546">
    <property type="entry name" value="MGMT"/>
</dbReference>
<keyword evidence="7 9" id="KW-0234">DNA repair</keyword>
<evidence type="ECO:0000259" key="10">
    <source>
        <dbReference type="Pfam" id="PF01035"/>
    </source>
</evidence>
<protein>
    <recommendedName>
        <fullName evidence="9">Methylated-DNA--protein-cysteine methyltransferase</fullName>
        <ecNumber evidence="9">2.1.1.63</ecNumber>
    </recommendedName>
    <alternativeName>
        <fullName evidence="9">6-O-methylguanine-DNA methyltransferase</fullName>
        <shortName evidence="9">MGMT</shortName>
    </alternativeName>
    <alternativeName>
        <fullName evidence="9">O-6-methylguanine-DNA-alkyltransferase</fullName>
    </alternativeName>
</protein>
<sequence>MHCILPSPCGPLRIEASPQAITGILFLDEDVPVLPPTSPLLAEACRQLNAYFTGQLTRFTLSLAPAGTAFQQQVWQALLTIPWGEQRSYGEVASAIGNPRAVRAVGAANGRNPIPILIPCHRVIGANGSLTGYAGGLERKRWLLAHEAKC</sequence>
<organism evidence="12 13">
    <name type="scientific">Oceanimonas pelagia</name>
    <dbReference type="NCBI Taxonomy" id="3028314"/>
    <lineage>
        <taxon>Bacteria</taxon>
        <taxon>Pseudomonadati</taxon>
        <taxon>Pseudomonadota</taxon>
        <taxon>Gammaproteobacteria</taxon>
        <taxon>Aeromonadales</taxon>
        <taxon>Aeromonadaceae</taxon>
        <taxon>Oceanimonas</taxon>
    </lineage>
</organism>
<comment type="similarity">
    <text evidence="2 9">Belongs to the MGMT family.</text>
</comment>
<evidence type="ECO:0000256" key="4">
    <source>
        <dbReference type="ARBA" id="ARBA00022603"/>
    </source>
</evidence>
<dbReference type="InterPro" id="IPR036631">
    <property type="entry name" value="MGMT_N_sf"/>
</dbReference>
<dbReference type="Proteomes" id="UP001223802">
    <property type="component" value="Chromosome"/>
</dbReference>
<evidence type="ECO:0000256" key="3">
    <source>
        <dbReference type="ARBA" id="ARBA00022490"/>
    </source>
</evidence>
<evidence type="ECO:0000256" key="2">
    <source>
        <dbReference type="ARBA" id="ARBA00008711"/>
    </source>
</evidence>
<dbReference type="SUPFAM" id="SSF46767">
    <property type="entry name" value="Methylated DNA-protein cysteine methyltransferase, C-terminal domain"/>
    <property type="match status" value="1"/>
</dbReference>
<keyword evidence="6 9" id="KW-0227">DNA damage</keyword>
<accession>A0AA50KND3</accession>
<comment type="miscellaneous">
    <text evidence="9">This enzyme catalyzes only one turnover and therefore is not strictly catalytic. According to one definition, an enzyme is a biocatalyst that acts repeatedly and over many reaction cycles.</text>
</comment>
<dbReference type="CDD" id="cd06445">
    <property type="entry name" value="ATase"/>
    <property type="match status" value="1"/>
</dbReference>
<dbReference type="Pfam" id="PF02870">
    <property type="entry name" value="Methyltransf_1N"/>
    <property type="match status" value="1"/>
</dbReference>
<comment type="function">
    <text evidence="9">Involved in the cellular defense against the biological effects of O6-methylguanine (O6-MeG) and O4-methylthymine (O4-MeT) in DNA. Repairs the methylated nucleobase in DNA by stoichiometrically transferring the methyl group to a cysteine residue in the enzyme. This is a suicide reaction: the enzyme is irreversibly inactivated.</text>
</comment>
<dbReference type="EMBL" id="CP118224">
    <property type="protein sequence ID" value="WMC10182.1"/>
    <property type="molecule type" value="Genomic_DNA"/>
</dbReference>
<comment type="catalytic activity">
    <reaction evidence="8 9">
        <text>a 6-O-methyl-2'-deoxyguanosine in DNA + L-cysteinyl-[protein] = S-methyl-L-cysteinyl-[protein] + a 2'-deoxyguanosine in DNA</text>
        <dbReference type="Rhea" id="RHEA:24000"/>
        <dbReference type="Rhea" id="RHEA-COMP:10131"/>
        <dbReference type="Rhea" id="RHEA-COMP:10132"/>
        <dbReference type="Rhea" id="RHEA-COMP:11367"/>
        <dbReference type="Rhea" id="RHEA-COMP:11368"/>
        <dbReference type="ChEBI" id="CHEBI:29950"/>
        <dbReference type="ChEBI" id="CHEBI:82612"/>
        <dbReference type="ChEBI" id="CHEBI:85445"/>
        <dbReference type="ChEBI" id="CHEBI:85448"/>
        <dbReference type="EC" id="2.1.1.63"/>
    </reaction>
</comment>
<dbReference type="EC" id="2.1.1.63" evidence="9"/>
<evidence type="ECO:0000256" key="9">
    <source>
        <dbReference type="HAMAP-Rule" id="MF_00772"/>
    </source>
</evidence>
<evidence type="ECO:0000259" key="11">
    <source>
        <dbReference type="Pfam" id="PF02870"/>
    </source>
</evidence>